<feature type="domain" description="Ribosomal protein/NADH dehydrogenase" evidence="18">
    <location>
        <begin position="20"/>
        <end position="93"/>
    </location>
</feature>
<dbReference type="GO" id="GO:0050660">
    <property type="term" value="F:flavin adenine dinucleotide binding"/>
    <property type="evidence" value="ECO:0007669"/>
    <property type="project" value="InterPro"/>
</dbReference>
<dbReference type="InterPro" id="IPR034178">
    <property type="entry name" value="IBD"/>
</dbReference>
<evidence type="ECO:0000256" key="16">
    <source>
        <dbReference type="PIRSR" id="PIRSR634178-1"/>
    </source>
</evidence>
<evidence type="ECO:0000256" key="9">
    <source>
        <dbReference type="ARBA" id="ARBA00023128"/>
    </source>
</evidence>
<evidence type="ECO:0000256" key="2">
    <source>
        <dbReference type="ARBA" id="ARBA00004173"/>
    </source>
</evidence>
<keyword evidence="5" id="KW-0101">Branched-chain amino acid catabolism</keyword>
<dbReference type="Pfam" id="PF05047">
    <property type="entry name" value="L51_S25_CI-B8"/>
    <property type="match status" value="1"/>
</dbReference>
<evidence type="ECO:0000256" key="10">
    <source>
        <dbReference type="ARBA" id="ARBA00049552"/>
    </source>
</evidence>
<evidence type="ECO:0000256" key="15">
    <source>
        <dbReference type="ARBA" id="ARBA00076026"/>
    </source>
</evidence>
<dbReference type="Gene3D" id="2.40.110.10">
    <property type="entry name" value="Butyryl-CoA Dehydrogenase, subunit A, domain 2"/>
    <property type="match status" value="1"/>
</dbReference>
<evidence type="ECO:0000256" key="14">
    <source>
        <dbReference type="ARBA" id="ARBA00071686"/>
    </source>
</evidence>
<dbReference type="PROSITE" id="PS00072">
    <property type="entry name" value="ACYL_COA_DH_1"/>
    <property type="match status" value="1"/>
</dbReference>
<sequence>MSKAFKFGQAVRELRIHLCQSSPTSAGVRKFIEQSYVGLKQANPNVPILVREASNVQPKIWARYEFGKEAHLPLANMTETQVKAALEKLAKPAGFWCRGYSTGIFSLDSSVGLNDEQKEIHSMATKFAREQMKPYMAEWDKNEHFPVDVLRQAAELGFGAIYCSPDFGGTGLTRLDASVIFEALSEGCVSTSAYISIHNMCAWMIDEFGNEQQKKYWLPKLSTMETFASYCLTEPANGSDASSLKTSARRQGDYYILNGTKSFISGGGHSGLYLVMCRTGDVDSGAKGISCIMVEKGTPGLHFGKKESKVGWNSQPTCQVIFDECKVPVSNLIGNEGQGFSIAMKGLNGGRVNIASCSLGAAQGSINTCIDYMHTRKQFGNSLAQFQHLQFKLADMATDLMASRLMVRNAAISLENKHTDLVTLCSMAKVFATEKCFNICNEALQIHGGYGYLKDYPVQQYLRDSRVHMILEGTNEIMRLIVSRHLLFSA</sequence>
<comment type="catalytic activity">
    <reaction evidence="12">
        <text>2-methylpropanoyl-CoA + oxidized [electron-transfer flavoprotein] + H(+) = 2-methylpropenoyl-CoA + reduced [electron-transfer flavoprotein]</text>
        <dbReference type="Rhea" id="RHEA:44180"/>
        <dbReference type="Rhea" id="RHEA-COMP:10685"/>
        <dbReference type="Rhea" id="RHEA-COMP:10686"/>
        <dbReference type="ChEBI" id="CHEBI:15378"/>
        <dbReference type="ChEBI" id="CHEBI:57338"/>
        <dbReference type="ChEBI" id="CHEBI:57692"/>
        <dbReference type="ChEBI" id="CHEBI:58307"/>
        <dbReference type="ChEBI" id="CHEBI:62500"/>
        <dbReference type="EC" id="1.3.8.5"/>
    </reaction>
    <physiologicalReaction direction="left-to-right" evidence="12">
        <dbReference type="Rhea" id="RHEA:44181"/>
    </physiologicalReaction>
</comment>
<dbReference type="Gene3D" id="3.40.30.10">
    <property type="entry name" value="Glutaredoxin"/>
    <property type="match status" value="1"/>
</dbReference>
<dbReference type="SUPFAM" id="SSF52833">
    <property type="entry name" value="Thioredoxin-like"/>
    <property type="match status" value="1"/>
</dbReference>
<dbReference type="FunFam" id="2.40.110.10:FF:000001">
    <property type="entry name" value="Acyl-CoA dehydrogenase, mitochondrial"/>
    <property type="match status" value="1"/>
</dbReference>
<dbReference type="InterPro" id="IPR037069">
    <property type="entry name" value="AcylCoA_DH/ox_N_sf"/>
</dbReference>
<dbReference type="InterPro" id="IPR052547">
    <property type="entry name" value="Mito_Isobutyryl-CoADH"/>
</dbReference>
<dbReference type="STRING" id="10195.A0A3M7RP16"/>
<reference evidence="19 20" key="1">
    <citation type="journal article" date="2018" name="Sci. Rep.">
        <title>Genomic signatures of local adaptation to the degree of environmental predictability in rotifers.</title>
        <authorList>
            <person name="Franch-Gras L."/>
            <person name="Hahn C."/>
            <person name="Garcia-Roger E.M."/>
            <person name="Carmona M.J."/>
            <person name="Serra M."/>
            <person name="Gomez A."/>
        </authorList>
    </citation>
    <scope>NUCLEOTIDE SEQUENCE [LARGE SCALE GENOMIC DNA]</scope>
    <source>
        <strain evidence="19">HYR1</strain>
    </source>
</reference>
<dbReference type="GO" id="GO:0005739">
    <property type="term" value="C:mitochondrion"/>
    <property type="evidence" value="ECO:0007669"/>
    <property type="project" value="UniProtKB-SubCell"/>
</dbReference>
<dbReference type="InterPro" id="IPR009100">
    <property type="entry name" value="AcylCoA_DH/oxidase_NM_dom_sf"/>
</dbReference>
<evidence type="ECO:0000313" key="19">
    <source>
        <dbReference type="EMBL" id="RNA25150.1"/>
    </source>
</evidence>
<comment type="subcellular location">
    <subcellularLocation>
        <location evidence="2">Mitochondrion</location>
    </subcellularLocation>
</comment>
<evidence type="ECO:0000256" key="11">
    <source>
        <dbReference type="ARBA" id="ARBA00050268"/>
    </source>
</evidence>
<dbReference type="AlphaFoldDB" id="A0A3M7RP16"/>
<dbReference type="InterPro" id="IPR036249">
    <property type="entry name" value="Thioredoxin-like_sf"/>
</dbReference>
<evidence type="ECO:0000259" key="18">
    <source>
        <dbReference type="SMART" id="SM00916"/>
    </source>
</evidence>
<keyword evidence="8 17" id="KW-0560">Oxidoreductase</keyword>
<dbReference type="InterPro" id="IPR006089">
    <property type="entry name" value="Acyl-CoA_DH_CS"/>
</dbReference>
<dbReference type="InterPro" id="IPR046373">
    <property type="entry name" value="Acyl-CoA_Oxase/DH_mid-dom_sf"/>
</dbReference>
<evidence type="ECO:0000256" key="3">
    <source>
        <dbReference type="ARBA" id="ARBA00005109"/>
    </source>
</evidence>
<evidence type="ECO:0000256" key="6">
    <source>
        <dbReference type="ARBA" id="ARBA00022630"/>
    </source>
</evidence>
<organism evidence="19 20">
    <name type="scientific">Brachionus plicatilis</name>
    <name type="common">Marine rotifer</name>
    <name type="synonym">Brachionus muelleri</name>
    <dbReference type="NCBI Taxonomy" id="10195"/>
    <lineage>
        <taxon>Eukaryota</taxon>
        <taxon>Metazoa</taxon>
        <taxon>Spiralia</taxon>
        <taxon>Gnathifera</taxon>
        <taxon>Rotifera</taxon>
        <taxon>Eurotatoria</taxon>
        <taxon>Monogononta</taxon>
        <taxon>Pseudotrocha</taxon>
        <taxon>Ploima</taxon>
        <taxon>Brachionidae</taxon>
        <taxon>Brachionus</taxon>
    </lineage>
</organism>
<evidence type="ECO:0000256" key="13">
    <source>
        <dbReference type="ARBA" id="ARBA00055070"/>
    </source>
</evidence>
<evidence type="ECO:0000256" key="12">
    <source>
        <dbReference type="ARBA" id="ARBA00052552"/>
    </source>
</evidence>
<comment type="catalytic activity">
    <reaction evidence="10">
        <text>(2S)-2-methylbutanoyl-CoA + oxidized [electron-transfer flavoprotein] + H(+) = (2E)-2-methylbut-2-enoyl-CoA + reduced [electron-transfer flavoprotein]</text>
        <dbReference type="Rhea" id="RHEA:48256"/>
        <dbReference type="Rhea" id="RHEA-COMP:10685"/>
        <dbReference type="Rhea" id="RHEA-COMP:10686"/>
        <dbReference type="ChEBI" id="CHEBI:15378"/>
        <dbReference type="ChEBI" id="CHEBI:57337"/>
        <dbReference type="ChEBI" id="CHEBI:57692"/>
        <dbReference type="ChEBI" id="CHEBI:58307"/>
        <dbReference type="ChEBI" id="CHEBI:88166"/>
    </reaction>
    <physiologicalReaction direction="left-to-right" evidence="10">
        <dbReference type="Rhea" id="RHEA:48257"/>
    </physiologicalReaction>
</comment>
<evidence type="ECO:0000256" key="5">
    <source>
        <dbReference type="ARBA" id="ARBA00022456"/>
    </source>
</evidence>
<dbReference type="PANTHER" id="PTHR43831">
    <property type="entry name" value="ISOBUTYRYL-COA DEHYDROGENASE"/>
    <property type="match status" value="1"/>
</dbReference>
<dbReference type="CDD" id="cd01162">
    <property type="entry name" value="IBD"/>
    <property type="match status" value="1"/>
</dbReference>
<dbReference type="GO" id="GO:0009083">
    <property type="term" value="P:branched-chain amino acid catabolic process"/>
    <property type="evidence" value="ECO:0007669"/>
    <property type="project" value="UniProtKB-KW"/>
</dbReference>
<feature type="active site" description="Proton acceptor" evidence="16">
    <location>
        <position position="472"/>
    </location>
</feature>
<keyword evidence="7 17" id="KW-0274">FAD</keyword>
<dbReference type="InterPro" id="IPR036250">
    <property type="entry name" value="AcylCo_DH-like_C"/>
</dbReference>
<keyword evidence="6 17" id="KW-0285">Flavoprotein</keyword>
<dbReference type="Gene3D" id="1.10.540.10">
    <property type="entry name" value="Acyl-CoA dehydrogenase/oxidase, N-terminal domain"/>
    <property type="match status" value="1"/>
</dbReference>
<dbReference type="Pfam" id="PF02771">
    <property type="entry name" value="Acyl-CoA_dh_N"/>
    <property type="match status" value="1"/>
</dbReference>
<dbReference type="InterPro" id="IPR009075">
    <property type="entry name" value="AcylCo_DH/oxidase_C"/>
</dbReference>
<dbReference type="SUPFAM" id="SSF47203">
    <property type="entry name" value="Acyl-CoA dehydrogenase C-terminal domain-like"/>
    <property type="match status" value="1"/>
</dbReference>
<dbReference type="GO" id="GO:0006629">
    <property type="term" value="P:lipid metabolic process"/>
    <property type="evidence" value="ECO:0007669"/>
    <property type="project" value="InterPro"/>
</dbReference>
<evidence type="ECO:0000256" key="1">
    <source>
        <dbReference type="ARBA" id="ARBA00001974"/>
    </source>
</evidence>
<accession>A0A3M7RP16</accession>
<proteinExistence type="inferred from homology"/>
<name>A0A3M7RP16_BRAPC</name>
<comment type="cofactor">
    <cofactor evidence="1 17">
        <name>FAD</name>
        <dbReference type="ChEBI" id="CHEBI:57692"/>
    </cofactor>
</comment>
<dbReference type="InterPro" id="IPR006091">
    <property type="entry name" value="Acyl-CoA_Oxase/DH_mid-dom"/>
</dbReference>
<keyword evidence="9" id="KW-0496">Mitochondrion</keyword>
<dbReference type="EMBL" id="REGN01002970">
    <property type="protein sequence ID" value="RNA25150.1"/>
    <property type="molecule type" value="Genomic_DNA"/>
</dbReference>
<comment type="function">
    <text evidence="13">Isobutyryl-CoA dehydrogenase which catalyzes the conversion of 2-methylpropanoyl-CoA to (2E)-2-methylpropenoyl-CoA in the valine catabolic pathway. To a lesser extent, also able to catalyze the oxidation of (2S)-2-methylbutanoyl-CoA.</text>
</comment>
<evidence type="ECO:0000256" key="17">
    <source>
        <dbReference type="RuleBase" id="RU362125"/>
    </source>
</evidence>
<keyword evidence="20" id="KW-1185">Reference proteome</keyword>
<dbReference type="Pfam" id="PF02770">
    <property type="entry name" value="Acyl-CoA_dh_M"/>
    <property type="match status" value="1"/>
</dbReference>
<comment type="caution">
    <text evidence="19">The sequence shown here is derived from an EMBL/GenBank/DDBJ whole genome shotgun (WGS) entry which is preliminary data.</text>
</comment>
<dbReference type="InterPro" id="IPR007741">
    <property type="entry name" value="Ribosomal_mL43/mS25/NADH_DH"/>
</dbReference>
<dbReference type="SUPFAM" id="SSF56645">
    <property type="entry name" value="Acyl-CoA dehydrogenase NM domain-like"/>
    <property type="match status" value="1"/>
</dbReference>
<protein>
    <recommendedName>
        <fullName evidence="14">Isobutyryl-CoA dehydrogenase, mitochondrial</fullName>
    </recommendedName>
    <alternativeName>
        <fullName evidence="15">Acyl-CoA dehydrogenase family member 8</fullName>
    </alternativeName>
</protein>
<dbReference type="Proteomes" id="UP000276133">
    <property type="component" value="Unassembled WGS sequence"/>
</dbReference>
<dbReference type="FunFam" id="1.20.140.10:FF:000001">
    <property type="entry name" value="Acyl-CoA dehydrogenase"/>
    <property type="match status" value="1"/>
</dbReference>
<dbReference type="SMART" id="SM00916">
    <property type="entry name" value="L51_S25_CI-B8"/>
    <property type="match status" value="1"/>
</dbReference>
<comment type="similarity">
    <text evidence="4 17">Belongs to the acyl-CoA dehydrogenase family.</text>
</comment>
<dbReference type="InterPro" id="IPR013786">
    <property type="entry name" value="AcylCoA_DH/ox_N"/>
</dbReference>
<gene>
    <name evidence="19" type="ORF">BpHYR1_003782</name>
</gene>
<dbReference type="OrthoDB" id="10254877at2759"/>
<comment type="catalytic activity">
    <reaction evidence="11">
        <text>propanoyl-CoA + oxidized [electron-transfer flavoprotein] + H(+) = acryloyl-CoA + reduced [electron-transfer flavoprotein]</text>
        <dbReference type="Rhea" id="RHEA:31287"/>
        <dbReference type="Rhea" id="RHEA-COMP:10685"/>
        <dbReference type="Rhea" id="RHEA-COMP:10686"/>
        <dbReference type="ChEBI" id="CHEBI:15378"/>
        <dbReference type="ChEBI" id="CHEBI:57367"/>
        <dbReference type="ChEBI" id="CHEBI:57392"/>
        <dbReference type="ChEBI" id="CHEBI:57692"/>
        <dbReference type="ChEBI" id="CHEBI:58307"/>
    </reaction>
    <physiologicalReaction direction="left-to-right" evidence="11">
        <dbReference type="Rhea" id="RHEA:31288"/>
    </physiologicalReaction>
</comment>
<comment type="pathway">
    <text evidence="3">Amino-acid degradation; L-valine degradation.</text>
</comment>
<evidence type="ECO:0000256" key="8">
    <source>
        <dbReference type="ARBA" id="ARBA00023002"/>
    </source>
</evidence>
<evidence type="ECO:0000313" key="20">
    <source>
        <dbReference type="Proteomes" id="UP000276133"/>
    </source>
</evidence>
<dbReference type="PANTHER" id="PTHR43831:SF1">
    <property type="entry name" value="ISOBUTYRYL-COA DEHYDROGENASE, MITOCHONDRIAL"/>
    <property type="match status" value="1"/>
</dbReference>
<dbReference type="GO" id="GO:0003853">
    <property type="term" value="F:short-chain 2-methyl fatty acyl-CoA dehydrogenase activity"/>
    <property type="evidence" value="ECO:0007669"/>
    <property type="project" value="UniProtKB-EC"/>
</dbReference>
<dbReference type="Gene3D" id="1.20.140.10">
    <property type="entry name" value="Butyryl-CoA Dehydrogenase, subunit A, domain 3"/>
    <property type="match status" value="1"/>
</dbReference>
<evidence type="ECO:0000256" key="4">
    <source>
        <dbReference type="ARBA" id="ARBA00009347"/>
    </source>
</evidence>
<dbReference type="Pfam" id="PF00441">
    <property type="entry name" value="Acyl-CoA_dh_1"/>
    <property type="match status" value="1"/>
</dbReference>
<evidence type="ECO:0000256" key="7">
    <source>
        <dbReference type="ARBA" id="ARBA00022827"/>
    </source>
</evidence>